<feature type="domain" description="PDEase" evidence="5">
    <location>
        <begin position="214"/>
        <end position="371"/>
    </location>
</feature>
<dbReference type="Pfam" id="PF00233">
    <property type="entry name" value="PDEase_I"/>
    <property type="match status" value="1"/>
</dbReference>
<evidence type="ECO:0000313" key="6">
    <source>
        <dbReference type="EMBL" id="CAD7630582.1"/>
    </source>
</evidence>
<keyword evidence="7" id="KW-1185">Reference proteome</keyword>
<evidence type="ECO:0000256" key="1">
    <source>
        <dbReference type="ARBA" id="ARBA00022723"/>
    </source>
</evidence>
<dbReference type="EMBL" id="CAJPIZ010008291">
    <property type="protein sequence ID" value="CAG2111012.1"/>
    <property type="molecule type" value="Genomic_DNA"/>
</dbReference>
<dbReference type="SUPFAM" id="SSF109604">
    <property type="entry name" value="HD-domain/PDEase-like"/>
    <property type="match status" value="1"/>
</dbReference>
<dbReference type="GO" id="GO:0004114">
    <property type="term" value="F:3',5'-cyclic-nucleotide phosphodiesterase activity"/>
    <property type="evidence" value="ECO:0007669"/>
    <property type="project" value="InterPro"/>
</dbReference>
<keyword evidence="1 4" id="KW-0479">Metal-binding</keyword>
<proteinExistence type="predicted"/>
<keyword evidence="2" id="KW-0378">Hydrolase</keyword>
<feature type="binding site" evidence="4">
    <location>
        <position position="306"/>
    </location>
    <ligand>
        <name>Zn(2+)</name>
        <dbReference type="ChEBI" id="CHEBI:29105"/>
        <label>1</label>
    </ligand>
</feature>
<dbReference type="InterPro" id="IPR023088">
    <property type="entry name" value="PDEase"/>
</dbReference>
<dbReference type="GO" id="GO:0007165">
    <property type="term" value="P:signal transduction"/>
    <property type="evidence" value="ECO:0007669"/>
    <property type="project" value="InterPro"/>
</dbReference>
<dbReference type="InterPro" id="IPR002073">
    <property type="entry name" value="PDEase_catalytic_dom"/>
</dbReference>
<feature type="binding site" evidence="4">
    <location>
        <position position="343"/>
    </location>
    <ligand>
        <name>Zn(2+)</name>
        <dbReference type="ChEBI" id="CHEBI:29105"/>
        <label>2</label>
    </ligand>
</feature>
<feature type="non-terminal residue" evidence="6">
    <location>
        <position position="1"/>
    </location>
</feature>
<dbReference type="InterPro" id="IPR036971">
    <property type="entry name" value="PDEase_catalytic_dom_sf"/>
</dbReference>
<feature type="binding site" evidence="4">
    <location>
        <position position="342"/>
    </location>
    <ligand>
        <name>Zn(2+)</name>
        <dbReference type="ChEBI" id="CHEBI:29105"/>
        <label>1</label>
    </ligand>
</feature>
<evidence type="ECO:0000313" key="7">
    <source>
        <dbReference type="Proteomes" id="UP000759131"/>
    </source>
</evidence>
<evidence type="ECO:0000256" key="2">
    <source>
        <dbReference type="ARBA" id="ARBA00022801"/>
    </source>
</evidence>
<feature type="active site" description="Proton donor" evidence="3">
    <location>
        <position position="302"/>
    </location>
</feature>
<dbReference type="InterPro" id="IPR023174">
    <property type="entry name" value="PDEase_CS"/>
</dbReference>
<dbReference type="PROSITE" id="PS51845">
    <property type="entry name" value="PDEASE_I_2"/>
    <property type="match status" value="1"/>
</dbReference>
<reference evidence="6" key="1">
    <citation type="submission" date="2020-11" db="EMBL/GenBank/DDBJ databases">
        <authorList>
            <person name="Tran Van P."/>
        </authorList>
    </citation>
    <scope>NUCLEOTIDE SEQUENCE</scope>
</reference>
<organism evidence="6">
    <name type="scientific">Medioppia subpectinata</name>
    <dbReference type="NCBI Taxonomy" id="1979941"/>
    <lineage>
        <taxon>Eukaryota</taxon>
        <taxon>Metazoa</taxon>
        <taxon>Ecdysozoa</taxon>
        <taxon>Arthropoda</taxon>
        <taxon>Chelicerata</taxon>
        <taxon>Arachnida</taxon>
        <taxon>Acari</taxon>
        <taxon>Acariformes</taxon>
        <taxon>Sarcoptiformes</taxon>
        <taxon>Oribatida</taxon>
        <taxon>Brachypylina</taxon>
        <taxon>Oppioidea</taxon>
        <taxon>Oppiidae</taxon>
        <taxon>Medioppia</taxon>
    </lineage>
</organism>
<dbReference type="GO" id="GO:0046872">
    <property type="term" value="F:metal ion binding"/>
    <property type="evidence" value="ECO:0007669"/>
    <property type="project" value="UniProtKB-KW"/>
</dbReference>
<gene>
    <name evidence="6" type="ORF">OSB1V03_LOCUS10994</name>
</gene>
<dbReference type="PRINTS" id="PR00387">
    <property type="entry name" value="PDIESTERASE1"/>
</dbReference>
<sequence>CIQSGRSSAYALLSLLSLPTSAGDHMFVFVFVLSSLNLSLILCAKDMNITINKSFMSCNQIEANYSYYSGYDSVHHLYAIQSIPPSATTRPPRRQPYITTQSLPVDTCPTPTLTQSGIVCMRFNRSLRRPQHVLLVDSHTSQPNHFQWTLVPHQHSPNQESTFIRVHSQDDQTLCFSWILDTHQASVDQSLDLNAGIGSGDRHAIQCIPELHSPKDGEDDDIQDEDISIDENRGYLLITLRRRKSIQRSIHIDPIALLDHSYYGITSRYLKQSSKWRFNTFTLDVLTGGFLESGYHDTNPYHNSVHAADVTQAMHCFIQEPKIRQFLTPLEVMCALLAAVSHDLDHPGVNQHFLIATKSHLAALYKYRIII</sequence>
<protein>
    <recommendedName>
        <fullName evidence="5">PDEase domain-containing protein</fullName>
    </recommendedName>
</protein>
<dbReference type="Proteomes" id="UP000759131">
    <property type="component" value="Unassembled WGS sequence"/>
</dbReference>
<evidence type="ECO:0000256" key="4">
    <source>
        <dbReference type="PIRSR" id="PIRSR623088-3"/>
    </source>
</evidence>
<dbReference type="PANTHER" id="PTHR11347">
    <property type="entry name" value="CYCLIC NUCLEOTIDE PHOSPHODIESTERASE"/>
    <property type="match status" value="1"/>
</dbReference>
<feature type="binding site" evidence="4">
    <location>
        <position position="343"/>
    </location>
    <ligand>
        <name>Zn(2+)</name>
        <dbReference type="ChEBI" id="CHEBI:29105"/>
        <label>1</label>
    </ligand>
</feature>
<dbReference type="Gene3D" id="1.10.1300.10">
    <property type="entry name" value="3'5'-cyclic nucleotide phosphodiesterase, catalytic domain"/>
    <property type="match status" value="1"/>
</dbReference>
<dbReference type="PROSITE" id="PS00126">
    <property type="entry name" value="PDEASE_I_1"/>
    <property type="match status" value="1"/>
</dbReference>
<dbReference type="AlphaFoldDB" id="A0A7R9KWW0"/>
<evidence type="ECO:0000259" key="5">
    <source>
        <dbReference type="PROSITE" id="PS51845"/>
    </source>
</evidence>
<dbReference type="EMBL" id="OC862866">
    <property type="protein sequence ID" value="CAD7630582.1"/>
    <property type="molecule type" value="Genomic_DNA"/>
</dbReference>
<dbReference type="OrthoDB" id="189220at2759"/>
<evidence type="ECO:0000256" key="3">
    <source>
        <dbReference type="PIRSR" id="PIRSR623088-1"/>
    </source>
</evidence>
<accession>A0A7R9KWW0</accession>
<name>A0A7R9KWW0_9ACAR</name>